<protein>
    <recommendedName>
        <fullName evidence="10">Cytochrome P450</fullName>
    </recommendedName>
</protein>
<dbReference type="PRINTS" id="PR00359">
    <property type="entry name" value="BP450"/>
</dbReference>
<keyword evidence="4 7" id="KW-0560">Oxidoreductase</keyword>
<evidence type="ECO:0000313" key="9">
    <source>
        <dbReference type="Proteomes" id="UP000239290"/>
    </source>
</evidence>
<dbReference type="InterPro" id="IPR017972">
    <property type="entry name" value="Cyt_P450_CS"/>
</dbReference>
<evidence type="ECO:0000256" key="5">
    <source>
        <dbReference type="ARBA" id="ARBA00023004"/>
    </source>
</evidence>
<dbReference type="InterPro" id="IPR001128">
    <property type="entry name" value="Cyt_P450"/>
</dbReference>
<evidence type="ECO:0000256" key="1">
    <source>
        <dbReference type="ARBA" id="ARBA00010617"/>
    </source>
</evidence>
<dbReference type="GO" id="GO:0004497">
    <property type="term" value="F:monooxygenase activity"/>
    <property type="evidence" value="ECO:0007669"/>
    <property type="project" value="UniProtKB-KW"/>
</dbReference>
<dbReference type="PANTHER" id="PTHR46696:SF6">
    <property type="entry name" value="P450, PUTATIVE (EUROFUNG)-RELATED"/>
    <property type="match status" value="1"/>
</dbReference>
<comment type="similarity">
    <text evidence="1 7">Belongs to the cytochrome P450 family.</text>
</comment>
<reference evidence="9" key="1">
    <citation type="submission" date="2018-02" db="EMBL/GenBank/DDBJ databases">
        <title>Draft genome sequencing of Rhodococcus opacus KU647198.</title>
        <authorList>
            <person name="Zheng B.-X."/>
        </authorList>
    </citation>
    <scope>NUCLEOTIDE SEQUENCE [LARGE SCALE GENOMIC DNA]</scope>
    <source>
        <strain evidence="9">04-OD7</strain>
    </source>
</reference>
<dbReference type="RefSeq" id="WP_105418465.1">
    <property type="nucleotide sequence ID" value="NZ_PUIO01000033.1"/>
</dbReference>
<dbReference type="PROSITE" id="PS00086">
    <property type="entry name" value="CYTOCHROME_P450"/>
    <property type="match status" value="1"/>
</dbReference>
<evidence type="ECO:0000256" key="3">
    <source>
        <dbReference type="ARBA" id="ARBA00022723"/>
    </source>
</evidence>
<dbReference type="EMBL" id="PUIO01000033">
    <property type="protein sequence ID" value="PQP21998.1"/>
    <property type="molecule type" value="Genomic_DNA"/>
</dbReference>
<keyword evidence="2 7" id="KW-0349">Heme</keyword>
<gene>
    <name evidence="8" type="ORF">C5613_25000</name>
</gene>
<keyword evidence="6 7" id="KW-0503">Monooxygenase</keyword>
<evidence type="ECO:0008006" key="10">
    <source>
        <dbReference type="Google" id="ProtNLM"/>
    </source>
</evidence>
<dbReference type="GO" id="GO:0005506">
    <property type="term" value="F:iron ion binding"/>
    <property type="evidence" value="ECO:0007669"/>
    <property type="project" value="InterPro"/>
</dbReference>
<proteinExistence type="inferred from homology"/>
<dbReference type="Proteomes" id="UP000239290">
    <property type="component" value="Unassembled WGS sequence"/>
</dbReference>
<dbReference type="InterPro" id="IPR002397">
    <property type="entry name" value="Cyt_P450_B"/>
</dbReference>
<dbReference type="GO" id="GO:0020037">
    <property type="term" value="F:heme binding"/>
    <property type="evidence" value="ECO:0007669"/>
    <property type="project" value="InterPro"/>
</dbReference>
<organism evidence="8 9">
    <name type="scientific">Rhodococcus opacus</name>
    <name type="common">Nocardia opaca</name>
    <dbReference type="NCBI Taxonomy" id="37919"/>
    <lineage>
        <taxon>Bacteria</taxon>
        <taxon>Bacillati</taxon>
        <taxon>Actinomycetota</taxon>
        <taxon>Actinomycetes</taxon>
        <taxon>Mycobacteriales</taxon>
        <taxon>Nocardiaceae</taxon>
        <taxon>Rhodococcus</taxon>
    </lineage>
</organism>
<dbReference type="PANTHER" id="PTHR46696">
    <property type="entry name" value="P450, PUTATIVE (EUROFUNG)-RELATED"/>
    <property type="match status" value="1"/>
</dbReference>
<evidence type="ECO:0000256" key="2">
    <source>
        <dbReference type="ARBA" id="ARBA00022617"/>
    </source>
</evidence>
<name>A0A2S8J4P0_RHOOP</name>
<evidence type="ECO:0000256" key="7">
    <source>
        <dbReference type="RuleBase" id="RU000461"/>
    </source>
</evidence>
<dbReference type="Gene3D" id="1.10.630.10">
    <property type="entry name" value="Cytochrome P450"/>
    <property type="match status" value="1"/>
</dbReference>
<accession>A0A2S8J4P0</accession>
<sequence>MVDTTAESLEGVPAHVPPELVVEFDPIAGHEVNTFPPSMLDAYRERGRVLYTVFPSFPQGIWVLTGHDDIRDAWKDHARFGQWGTVNEPKFGKGQIPLRLNPPDHNAYRRALMGIFSPGRLRAMEPEIRRTVRQMLSEISPKGSCEFVSEFGLMVPAATFCQMLGLPSENFARFNQIAIDLVYTPEHVLRVEGAERAAAVRQKAKEAAEKIISDQIQHRRDNPDDRNDVVSFLLNAQVGDRPMTTAEIENITNLLFYAGTDSTGAAITYAISFLATHPEHRRTIVEHPETIPKATEELLRMHGFHWNLRDVRDDTEFAGVHMKRGDLIMLSTGSANHDPTRFDAPTEVDFTREDTNPNMTFGAGVHRCLGAPLATMTLRVVLEELHRVIPAYEIDPNSKGVVYQTGQSKAIPFNVPLLYPAVHFNPALD</sequence>
<keyword evidence="5 7" id="KW-0408">Iron</keyword>
<dbReference type="AlphaFoldDB" id="A0A2S8J4P0"/>
<evidence type="ECO:0000313" key="8">
    <source>
        <dbReference type="EMBL" id="PQP21998.1"/>
    </source>
</evidence>
<dbReference type="SUPFAM" id="SSF48264">
    <property type="entry name" value="Cytochrome P450"/>
    <property type="match status" value="1"/>
</dbReference>
<dbReference type="InterPro" id="IPR036396">
    <property type="entry name" value="Cyt_P450_sf"/>
</dbReference>
<keyword evidence="3 7" id="KW-0479">Metal-binding</keyword>
<dbReference type="PRINTS" id="PR00385">
    <property type="entry name" value="P450"/>
</dbReference>
<evidence type="ECO:0000256" key="4">
    <source>
        <dbReference type="ARBA" id="ARBA00023002"/>
    </source>
</evidence>
<dbReference type="GO" id="GO:0016705">
    <property type="term" value="F:oxidoreductase activity, acting on paired donors, with incorporation or reduction of molecular oxygen"/>
    <property type="evidence" value="ECO:0007669"/>
    <property type="project" value="InterPro"/>
</dbReference>
<evidence type="ECO:0000256" key="6">
    <source>
        <dbReference type="ARBA" id="ARBA00023033"/>
    </source>
</evidence>
<comment type="caution">
    <text evidence="8">The sequence shown here is derived from an EMBL/GenBank/DDBJ whole genome shotgun (WGS) entry which is preliminary data.</text>
</comment>
<dbReference type="Pfam" id="PF00067">
    <property type="entry name" value="p450"/>
    <property type="match status" value="1"/>
</dbReference>